<dbReference type="RefSeq" id="WP_373291828.1">
    <property type="nucleotide sequence ID" value="NZ_BMPP01000001.1"/>
</dbReference>
<dbReference type="InterPro" id="IPR006311">
    <property type="entry name" value="TAT_signal"/>
</dbReference>
<evidence type="ECO:0008006" key="4">
    <source>
        <dbReference type="Google" id="ProtNLM"/>
    </source>
</evidence>
<dbReference type="PANTHER" id="PTHR31694:SF26">
    <property type="entry name" value="OS05G0151100 PROTEIN"/>
    <property type="match status" value="1"/>
</dbReference>
<dbReference type="InterPro" id="IPR009078">
    <property type="entry name" value="Ferritin-like_SF"/>
</dbReference>
<feature type="region of interest" description="Disordered" evidence="1">
    <location>
        <begin position="1"/>
        <end position="21"/>
    </location>
</feature>
<dbReference type="InterPro" id="IPR052965">
    <property type="entry name" value="Pigment-catalase-like"/>
</dbReference>
<dbReference type="SUPFAM" id="SSF47240">
    <property type="entry name" value="Ferritin-like"/>
    <property type="match status" value="1"/>
</dbReference>
<accession>A0ABQ2ELD0</accession>
<evidence type="ECO:0000256" key="1">
    <source>
        <dbReference type="SAM" id="MobiDB-lite"/>
    </source>
</evidence>
<protein>
    <recommendedName>
        <fullName evidence="4">Ferritin-like domain-containing protein</fullName>
    </recommendedName>
</protein>
<dbReference type="PANTHER" id="PTHR31694">
    <property type="entry name" value="DESICCATION-LIKE PROTEIN"/>
    <property type="match status" value="1"/>
</dbReference>
<evidence type="ECO:0000313" key="2">
    <source>
        <dbReference type="EMBL" id="GGK13192.1"/>
    </source>
</evidence>
<dbReference type="Pfam" id="PF13668">
    <property type="entry name" value="Ferritin_2"/>
    <property type="match status" value="1"/>
</dbReference>
<dbReference type="PROSITE" id="PS51318">
    <property type="entry name" value="TAT"/>
    <property type="match status" value="1"/>
</dbReference>
<dbReference type="EMBL" id="BMPP01000001">
    <property type="protein sequence ID" value="GGK13192.1"/>
    <property type="molecule type" value="Genomic_DNA"/>
</dbReference>
<gene>
    <name evidence="2" type="ORF">GCM10008955_03140</name>
</gene>
<keyword evidence="3" id="KW-1185">Reference proteome</keyword>
<dbReference type="Proteomes" id="UP000647587">
    <property type="component" value="Unassembled WGS sequence"/>
</dbReference>
<sequence length="316" mass="33105">MTEDQNMMTAQTGEAQNLESQTTQTVLDRRAALSTLGKFGLGAAAFGLAGTGALAAPAKNIDVAVLNFALNLEYLEAAFYMAAVGRVNELRAFGGDAEIRLPASLDRTRGMQFKDSNVQALARDIAEDEFQHVKFLYGALGKAAVRRPVLDLSAAFDAAGQAASGGAIKGFNPYANDLFFLHGAFIFEDVGVTAYNGAATLLTNPAFLQAAAGILAVEAYHGGVIRGMLYQERQVSAAAGLYVGQVVQAISNLRGKVGGGKDMGLTDARGNAVFAPADRNGIAYPRSTREVLNIVYLAPGAQKGGFYPNGLNGSIK</sequence>
<proteinExistence type="predicted"/>
<comment type="caution">
    <text evidence="2">The sequence shown here is derived from an EMBL/GenBank/DDBJ whole genome shotgun (WGS) entry which is preliminary data.</text>
</comment>
<name>A0ABQ2ELD0_9DEIO</name>
<reference evidence="3" key="1">
    <citation type="journal article" date="2019" name="Int. J. Syst. Evol. Microbiol.">
        <title>The Global Catalogue of Microorganisms (GCM) 10K type strain sequencing project: providing services to taxonomists for standard genome sequencing and annotation.</title>
        <authorList>
            <consortium name="The Broad Institute Genomics Platform"/>
            <consortium name="The Broad Institute Genome Sequencing Center for Infectious Disease"/>
            <person name="Wu L."/>
            <person name="Ma J."/>
        </authorList>
    </citation>
    <scope>NUCLEOTIDE SEQUENCE [LARGE SCALE GENOMIC DNA]</scope>
    <source>
        <strain evidence="3">JCM 30331</strain>
    </source>
</reference>
<evidence type="ECO:0000313" key="3">
    <source>
        <dbReference type="Proteomes" id="UP000647587"/>
    </source>
</evidence>
<organism evidence="2 3">
    <name type="scientific">Deinococcus malanensis</name>
    <dbReference type="NCBI Taxonomy" id="1706855"/>
    <lineage>
        <taxon>Bacteria</taxon>
        <taxon>Thermotogati</taxon>
        <taxon>Deinococcota</taxon>
        <taxon>Deinococci</taxon>
        <taxon>Deinococcales</taxon>
        <taxon>Deinococcaceae</taxon>
        <taxon>Deinococcus</taxon>
    </lineage>
</organism>